<comment type="similarity">
    <text evidence="2">Belongs to the REXO1/REXO3 family.</text>
</comment>
<feature type="region of interest" description="Disordered" evidence="7">
    <location>
        <begin position="172"/>
        <end position="264"/>
    </location>
</feature>
<evidence type="ECO:0000256" key="5">
    <source>
        <dbReference type="ARBA" id="ARBA00022839"/>
    </source>
</evidence>
<evidence type="ECO:0000313" key="10">
    <source>
        <dbReference type="Proteomes" id="UP000001357"/>
    </source>
</evidence>
<dbReference type="InterPro" id="IPR013520">
    <property type="entry name" value="Ribonucl_H"/>
</dbReference>
<dbReference type="KEGG" id="mbr:MONBRDRAFT_10314"/>
<dbReference type="PANTHER" id="PTHR12801:SF115">
    <property type="entry name" value="FI18136P1-RELATED"/>
    <property type="match status" value="1"/>
</dbReference>
<evidence type="ECO:0000259" key="8">
    <source>
        <dbReference type="SMART" id="SM00479"/>
    </source>
</evidence>
<keyword evidence="5" id="KW-0269">Exonuclease</keyword>
<dbReference type="GeneID" id="5893295"/>
<dbReference type="InterPro" id="IPR012337">
    <property type="entry name" value="RNaseH-like_sf"/>
</dbReference>
<reference evidence="9 10" key="1">
    <citation type="journal article" date="2008" name="Nature">
        <title>The genome of the choanoflagellate Monosiga brevicollis and the origin of metazoans.</title>
        <authorList>
            <consortium name="JGI Sequencing"/>
            <person name="King N."/>
            <person name="Westbrook M.J."/>
            <person name="Young S.L."/>
            <person name="Kuo A."/>
            <person name="Abedin M."/>
            <person name="Chapman J."/>
            <person name="Fairclough S."/>
            <person name="Hellsten U."/>
            <person name="Isogai Y."/>
            <person name="Letunic I."/>
            <person name="Marr M."/>
            <person name="Pincus D."/>
            <person name="Putnam N."/>
            <person name="Rokas A."/>
            <person name="Wright K.J."/>
            <person name="Zuzow R."/>
            <person name="Dirks W."/>
            <person name="Good M."/>
            <person name="Goodstein D."/>
            <person name="Lemons D."/>
            <person name="Li W."/>
            <person name="Lyons J.B."/>
            <person name="Morris A."/>
            <person name="Nichols S."/>
            <person name="Richter D.J."/>
            <person name="Salamov A."/>
            <person name="Bork P."/>
            <person name="Lim W.A."/>
            <person name="Manning G."/>
            <person name="Miller W.T."/>
            <person name="McGinnis W."/>
            <person name="Shapiro H."/>
            <person name="Tjian R."/>
            <person name="Grigoriev I.V."/>
            <person name="Rokhsar D."/>
        </authorList>
    </citation>
    <scope>NUCLEOTIDE SEQUENCE [LARGE SCALE GENOMIC DNA]</scope>
    <source>
        <strain evidence="10">MX1 / ATCC 50154</strain>
    </source>
</reference>
<dbReference type="GO" id="GO:0031125">
    <property type="term" value="P:rRNA 3'-end processing"/>
    <property type="evidence" value="ECO:0000318"/>
    <property type="project" value="GO_Central"/>
</dbReference>
<dbReference type="PANTHER" id="PTHR12801">
    <property type="entry name" value="RNA EXONUCLEASE REXO1 / RECO3 FAMILY MEMBER-RELATED"/>
    <property type="match status" value="1"/>
</dbReference>
<dbReference type="RefSeq" id="XP_001748121.1">
    <property type="nucleotide sequence ID" value="XM_001748069.1"/>
</dbReference>
<dbReference type="InterPro" id="IPR036397">
    <property type="entry name" value="RNaseH_sf"/>
</dbReference>
<keyword evidence="10" id="KW-1185">Reference proteome</keyword>
<dbReference type="InterPro" id="IPR034922">
    <property type="entry name" value="REX1-like_exo"/>
</dbReference>
<proteinExistence type="inferred from homology"/>
<dbReference type="EMBL" id="CH991561">
    <property type="protein sequence ID" value="EDQ87178.1"/>
    <property type="molecule type" value="Genomic_DNA"/>
</dbReference>
<dbReference type="GO" id="GO:0004527">
    <property type="term" value="F:exonuclease activity"/>
    <property type="evidence" value="ECO:0000318"/>
    <property type="project" value="GO_Central"/>
</dbReference>
<dbReference type="GO" id="GO:0005634">
    <property type="term" value="C:nucleus"/>
    <property type="evidence" value="ECO:0000318"/>
    <property type="project" value="GO_Central"/>
</dbReference>
<organism evidence="9 10">
    <name type="scientific">Monosiga brevicollis</name>
    <name type="common">Choanoflagellate</name>
    <dbReference type="NCBI Taxonomy" id="81824"/>
    <lineage>
        <taxon>Eukaryota</taxon>
        <taxon>Choanoflagellata</taxon>
        <taxon>Craspedida</taxon>
        <taxon>Salpingoecidae</taxon>
        <taxon>Monosiga</taxon>
    </lineage>
</organism>
<dbReference type="CDD" id="cd06145">
    <property type="entry name" value="REX1_like"/>
    <property type="match status" value="1"/>
</dbReference>
<keyword evidence="3" id="KW-0540">Nuclease</keyword>
<dbReference type="GO" id="GO:0010629">
    <property type="term" value="P:negative regulation of gene expression"/>
    <property type="evidence" value="ECO:0007669"/>
    <property type="project" value="UniProtKB-ARBA"/>
</dbReference>
<feature type="compositionally biased region" description="Basic and acidic residues" evidence="7">
    <location>
        <begin position="14"/>
        <end position="23"/>
    </location>
</feature>
<feature type="compositionally biased region" description="Pro residues" evidence="7">
    <location>
        <begin position="1"/>
        <end position="12"/>
    </location>
</feature>
<dbReference type="AlphaFoldDB" id="A9V5V0"/>
<feature type="compositionally biased region" description="Low complexity" evidence="7">
    <location>
        <begin position="193"/>
        <end position="209"/>
    </location>
</feature>
<comment type="subcellular location">
    <subcellularLocation>
        <location evidence="1">Nucleus</location>
    </subcellularLocation>
</comment>
<dbReference type="InterPro" id="IPR047021">
    <property type="entry name" value="REXO1/3/4-like"/>
</dbReference>
<feature type="compositionally biased region" description="Acidic residues" evidence="7">
    <location>
        <begin position="210"/>
        <end position="225"/>
    </location>
</feature>
<evidence type="ECO:0000256" key="4">
    <source>
        <dbReference type="ARBA" id="ARBA00022801"/>
    </source>
</evidence>
<evidence type="ECO:0000256" key="3">
    <source>
        <dbReference type="ARBA" id="ARBA00022722"/>
    </source>
</evidence>
<keyword evidence="6" id="KW-0539">Nucleus</keyword>
<dbReference type="eggNOG" id="KOG2248">
    <property type="taxonomic scope" value="Eukaryota"/>
</dbReference>
<feature type="region of interest" description="Disordered" evidence="7">
    <location>
        <begin position="1"/>
        <end position="39"/>
    </location>
</feature>
<sequence length="602" mass="64982">MASPASQPPPPQDEAARKGEGDGHGPGPPRKKAKKEKAPKVELVCDADAHLKYKQLQGLLAHALFLSHEKPTAVRFKNRTTIKKVAVISLANLKQHDFVTEIVPRVQARWPDATMARIRAPAGRRNVEPPLRMLCTIQDAKRITAVDLVDQEDSVSQLGWYALCLKPQMQQDHHYPSAPECPALTNSATGNGTPPSETSTTPVPANADAIDIDSDDDHDHDDGQEEKDGPVNDINDDAKGDKASAPPPATAPATADPKNVPPTDAEPRLFAVDCEMVRCGSRYALARISVVDQDEVTVMDEFVVPDEPVTDYVTRFSGITPELLANATSRLADIQHRLAQLLRPHDILVGHSLENDLGVLQRSHPHVIDTAVLLAREGRYKQKLSMLTKKHLRYEIQNAADGHNSVEDALACLRLAKHVRQRPELIEQSNDQHYNIIKAVVRRSVALGGGSGASGSTQSSMAPAATSDAGSAASAVRLEQRGCTVVAGSRVLRALSRSGVNCLTAETVPSAAHQVSQRLAQAAGLLIVELPTEAASTELVSQGLFKVLEEQEPHTLALVFAGGDHQSMHTAFAHRKETGQFPNDFDAILEQARLGGIQVVMT</sequence>
<dbReference type="SMART" id="SM00479">
    <property type="entry name" value="EXOIII"/>
    <property type="match status" value="1"/>
</dbReference>
<feature type="domain" description="Exonuclease" evidence="8">
    <location>
        <begin position="268"/>
        <end position="425"/>
    </location>
</feature>
<dbReference type="GO" id="GO:0003676">
    <property type="term" value="F:nucleic acid binding"/>
    <property type="evidence" value="ECO:0007669"/>
    <property type="project" value="InterPro"/>
</dbReference>
<accession>A9V5V0</accession>
<feature type="compositionally biased region" description="Basic and acidic residues" evidence="7">
    <location>
        <begin position="226"/>
        <end position="242"/>
    </location>
</feature>
<evidence type="ECO:0000256" key="1">
    <source>
        <dbReference type="ARBA" id="ARBA00004123"/>
    </source>
</evidence>
<keyword evidence="4" id="KW-0378">Hydrolase</keyword>
<dbReference type="STRING" id="81824.A9V5V0"/>
<protein>
    <recommendedName>
        <fullName evidence="8">Exonuclease domain-containing protein</fullName>
    </recommendedName>
</protein>
<dbReference type="Pfam" id="PF00929">
    <property type="entry name" value="RNase_T"/>
    <property type="match status" value="1"/>
</dbReference>
<evidence type="ECO:0000313" key="9">
    <source>
        <dbReference type="EMBL" id="EDQ87178.1"/>
    </source>
</evidence>
<gene>
    <name evidence="9" type="ORF">MONBRDRAFT_10314</name>
</gene>
<dbReference type="Gene3D" id="3.30.420.10">
    <property type="entry name" value="Ribonuclease H-like superfamily/Ribonuclease H"/>
    <property type="match status" value="1"/>
</dbReference>
<evidence type="ECO:0000256" key="6">
    <source>
        <dbReference type="ARBA" id="ARBA00023242"/>
    </source>
</evidence>
<name>A9V5V0_MONBE</name>
<dbReference type="Proteomes" id="UP000001357">
    <property type="component" value="Unassembled WGS sequence"/>
</dbReference>
<evidence type="ECO:0000256" key="2">
    <source>
        <dbReference type="ARBA" id="ARBA00006357"/>
    </source>
</evidence>
<dbReference type="FunFam" id="3.30.420.10:FF:000031">
    <property type="entry name" value="RNA exonuclease 1"/>
    <property type="match status" value="1"/>
</dbReference>
<dbReference type="InParanoid" id="A9V5V0"/>
<dbReference type="SUPFAM" id="SSF53098">
    <property type="entry name" value="Ribonuclease H-like"/>
    <property type="match status" value="1"/>
</dbReference>
<evidence type="ECO:0000256" key="7">
    <source>
        <dbReference type="SAM" id="MobiDB-lite"/>
    </source>
</evidence>